<evidence type="ECO:0000313" key="3">
    <source>
        <dbReference type="EMBL" id="GAF84595.1"/>
    </source>
</evidence>
<organism evidence="3">
    <name type="scientific">marine sediment metagenome</name>
    <dbReference type="NCBI Taxonomy" id="412755"/>
    <lineage>
        <taxon>unclassified sequences</taxon>
        <taxon>metagenomes</taxon>
        <taxon>ecological metagenomes</taxon>
    </lineage>
</organism>
<dbReference type="PANTHER" id="PTHR39184">
    <property type="match status" value="1"/>
</dbReference>
<dbReference type="InterPro" id="IPR027417">
    <property type="entry name" value="P-loop_NTPase"/>
</dbReference>
<dbReference type="InterPro" id="IPR035412">
    <property type="entry name" value="Terminase_L_N"/>
</dbReference>
<dbReference type="NCBIfam" id="TIGR01547">
    <property type="entry name" value="phage_term_2"/>
    <property type="match status" value="1"/>
</dbReference>
<feature type="domain" description="Phage terminase large subunit C-terminal" evidence="2">
    <location>
        <begin position="165"/>
        <end position="307"/>
    </location>
</feature>
<dbReference type="Gene3D" id="3.40.50.300">
    <property type="entry name" value="P-loop containing nucleotide triphosphate hydrolases"/>
    <property type="match status" value="1"/>
</dbReference>
<dbReference type="Pfam" id="PF17288">
    <property type="entry name" value="Terminase_3C"/>
    <property type="match status" value="1"/>
</dbReference>
<feature type="domain" description="Phage terminase large subunit N-terminal" evidence="1">
    <location>
        <begin position="2"/>
        <end position="134"/>
    </location>
</feature>
<dbReference type="Pfam" id="PF04466">
    <property type="entry name" value="Terminase_3"/>
    <property type="match status" value="1"/>
</dbReference>
<evidence type="ECO:0008006" key="4">
    <source>
        <dbReference type="Google" id="ProtNLM"/>
    </source>
</evidence>
<dbReference type="EMBL" id="BARS01002365">
    <property type="protein sequence ID" value="GAF84595.1"/>
    <property type="molecule type" value="Genomic_DNA"/>
</dbReference>
<dbReference type="InterPro" id="IPR006437">
    <property type="entry name" value="Phage_terminase_lsu"/>
</dbReference>
<reference evidence="3" key="1">
    <citation type="journal article" date="2014" name="Front. Microbiol.">
        <title>High frequency of phylogenetically diverse reductive dehalogenase-homologous genes in deep subseafloor sedimentary metagenomes.</title>
        <authorList>
            <person name="Kawai M."/>
            <person name="Futagami T."/>
            <person name="Toyoda A."/>
            <person name="Takaki Y."/>
            <person name="Nishi S."/>
            <person name="Hori S."/>
            <person name="Arai W."/>
            <person name="Tsubouchi T."/>
            <person name="Morono Y."/>
            <person name="Uchiyama I."/>
            <person name="Ito T."/>
            <person name="Fujiyama A."/>
            <person name="Inagaki F."/>
            <person name="Takami H."/>
        </authorList>
    </citation>
    <scope>NUCLEOTIDE SEQUENCE</scope>
    <source>
        <strain evidence="3">Expedition CK06-06</strain>
    </source>
</reference>
<evidence type="ECO:0000259" key="2">
    <source>
        <dbReference type="Pfam" id="PF17288"/>
    </source>
</evidence>
<proteinExistence type="predicted"/>
<comment type="caution">
    <text evidence="3">The sequence shown here is derived from an EMBL/GenBank/DDBJ whole genome shotgun (WGS) entry which is preliminary data.</text>
</comment>
<protein>
    <recommendedName>
        <fullName evidence="4">Phage terminase large subunit N-terminal domain-containing protein</fullName>
    </recommendedName>
</protein>
<gene>
    <name evidence="3" type="ORF">S01H1_04484</name>
</gene>
<sequence>DICKINKTEMSFNFIDGSEVICSGLDQPDKIKSIAGLTSVWLEEANEFSIDHFRQINLRLRGKTEDYYQMVMSFNPVSKNTWIYPEFFERPKRNAHCHHSIYKDNLYLDEEYKLELEKYKEIDNYYYMVYARGEWGILGGLIYERNWKEIEKFPSDVNMNILGIDFGYSNSETAVVGIGKNERGFFCKELLYKKKLTNQDLIDWLERYIEKNVLMFADSAEPARIEEIKRAGFRIKPARKGKNSVINGIDYVKRNKLFITSDSVNLINEISSYKWKEDRQNSTDNEKVYMDVPVPMNDHLLDAIRYPLWTHWGKTKSNVRVRFI</sequence>
<accession>X0U7X2</accession>
<dbReference type="InterPro" id="IPR052380">
    <property type="entry name" value="Viral_DNA_packaging_terminase"/>
</dbReference>
<dbReference type="Gene3D" id="3.30.420.280">
    <property type="match status" value="1"/>
</dbReference>
<name>X0U7X2_9ZZZZ</name>
<dbReference type="AlphaFoldDB" id="X0U7X2"/>
<dbReference type="PANTHER" id="PTHR39184:SF1">
    <property type="entry name" value="PBSX PHAGE TERMINASE LARGE SUBUNIT"/>
    <property type="match status" value="1"/>
</dbReference>
<evidence type="ECO:0000259" key="1">
    <source>
        <dbReference type="Pfam" id="PF04466"/>
    </source>
</evidence>
<dbReference type="InterPro" id="IPR035413">
    <property type="entry name" value="Terminase_L_C"/>
</dbReference>
<feature type="non-terminal residue" evidence="3">
    <location>
        <position position="1"/>
    </location>
</feature>